<evidence type="ECO:0000256" key="1">
    <source>
        <dbReference type="SAM" id="Phobius"/>
    </source>
</evidence>
<keyword evidence="1" id="KW-1133">Transmembrane helix</keyword>
<dbReference type="OrthoDB" id="1453870at2"/>
<dbReference type="EMBL" id="LCTZ01000002">
    <property type="protein sequence ID" value="KQC29384.1"/>
    <property type="molecule type" value="Genomic_DNA"/>
</dbReference>
<accession>A0A0Q0WV83</accession>
<dbReference type="Proteomes" id="UP000050827">
    <property type="component" value="Unassembled WGS sequence"/>
</dbReference>
<dbReference type="AlphaFoldDB" id="A0A0Q0WV83"/>
<reference evidence="2 3" key="1">
    <citation type="submission" date="2015-04" db="EMBL/GenBank/DDBJ databases">
        <title>Complete genome of flavobacterium.</title>
        <authorList>
            <person name="Kwon Y.M."/>
            <person name="Kim S.-J."/>
        </authorList>
    </citation>
    <scope>NUCLEOTIDE SEQUENCE [LARGE SCALE GENOMIC DNA]</scope>
    <source>
        <strain evidence="2 3">DK169</strain>
    </source>
</reference>
<dbReference type="RefSeq" id="WP_055393091.1">
    <property type="nucleotide sequence ID" value="NZ_LCTZ01000002.1"/>
</dbReference>
<sequence length="129" mass="14897">MKLSGIDKLKDEEYRGRIFLAIIVVVILGGIVFQYYKQKDIKLNEGQITGRITKFLKHGRASFGVRYEYYVNGELYAGQVGISPFSCDNGKKGCVGEEFEVYYSIKNPEYSRIDLGKYEQYKNTVEFFD</sequence>
<evidence type="ECO:0000313" key="3">
    <source>
        <dbReference type="Proteomes" id="UP000050827"/>
    </source>
</evidence>
<gene>
    <name evidence="2" type="ORF">AAY42_05305</name>
</gene>
<proteinExistence type="predicted"/>
<evidence type="ECO:0008006" key="4">
    <source>
        <dbReference type="Google" id="ProtNLM"/>
    </source>
</evidence>
<organism evidence="2 3">
    <name type="scientific">Flagellimonas eckloniae</name>
    <dbReference type="NCBI Taxonomy" id="346185"/>
    <lineage>
        <taxon>Bacteria</taxon>
        <taxon>Pseudomonadati</taxon>
        <taxon>Bacteroidota</taxon>
        <taxon>Flavobacteriia</taxon>
        <taxon>Flavobacteriales</taxon>
        <taxon>Flavobacteriaceae</taxon>
        <taxon>Flagellimonas</taxon>
    </lineage>
</organism>
<evidence type="ECO:0000313" key="2">
    <source>
        <dbReference type="EMBL" id="KQC29384.1"/>
    </source>
</evidence>
<keyword evidence="3" id="KW-1185">Reference proteome</keyword>
<keyword evidence="1" id="KW-0812">Transmembrane</keyword>
<keyword evidence="1" id="KW-0472">Membrane</keyword>
<comment type="caution">
    <text evidence="2">The sequence shown here is derived from an EMBL/GenBank/DDBJ whole genome shotgun (WGS) entry which is preliminary data.</text>
</comment>
<name>A0A0Q0WV83_9FLAO</name>
<feature type="transmembrane region" description="Helical" evidence="1">
    <location>
        <begin position="18"/>
        <end position="36"/>
    </location>
</feature>
<protein>
    <recommendedName>
        <fullName evidence="4">DUF3592 domain-containing protein</fullName>
    </recommendedName>
</protein>